<protein>
    <submittedName>
        <fullName evidence="7">Sigma-54-dependent Fis family transcriptional regulator</fullName>
    </submittedName>
</protein>
<keyword evidence="8" id="KW-1185">Reference proteome</keyword>
<dbReference type="InterPro" id="IPR025662">
    <property type="entry name" value="Sigma_54_int_dom_ATP-bd_1"/>
</dbReference>
<dbReference type="Pfam" id="PF00158">
    <property type="entry name" value="Sigma54_activat"/>
    <property type="match status" value="1"/>
</dbReference>
<dbReference type="InterPro" id="IPR025943">
    <property type="entry name" value="Sigma_54_int_dom_ATP-bd_2"/>
</dbReference>
<dbReference type="Gene3D" id="3.30.450.40">
    <property type="match status" value="1"/>
</dbReference>
<proteinExistence type="predicted"/>
<dbReference type="InterPro" id="IPR003593">
    <property type="entry name" value="AAA+_ATPase"/>
</dbReference>
<dbReference type="PANTHER" id="PTHR32071:SF77">
    <property type="entry name" value="TRANSCRIPTIONAL REGULATORY PROTEIN"/>
    <property type="match status" value="1"/>
</dbReference>
<dbReference type="Gene3D" id="1.10.10.60">
    <property type="entry name" value="Homeodomain-like"/>
    <property type="match status" value="1"/>
</dbReference>
<dbReference type="Pfam" id="PF25601">
    <property type="entry name" value="AAA_lid_14"/>
    <property type="match status" value="1"/>
</dbReference>
<evidence type="ECO:0000313" key="8">
    <source>
        <dbReference type="Proteomes" id="UP001199044"/>
    </source>
</evidence>
<dbReference type="PROSITE" id="PS00675">
    <property type="entry name" value="SIGMA54_INTERACT_1"/>
    <property type="match status" value="1"/>
</dbReference>
<evidence type="ECO:0000256" key="2">
    <source>
        <dbReference type="ARBA" id="ARBA00022840"/>
    </source>
</evidence>
<dbReference type="InterPro" id="IPR003018">
    <property type="entry name" value="GAF"/>
</dbReference>
<dbReference type="InterPro" id="IPR025944">
    <property type="entry name" value="Sigma_54_int_dom_CS"/>
</dbReference>
<dbReference type="SUPFAM" id="SSF46689">
    <property type="entry name" value="Homeodomain-like"/>
    <property type="match status" value="1"/>
</dbReference>
<dbReference type="InterPro" id="IPR002197">
    <property type="entry name" value="HTH_Fis"/>
</dbReference>
<dbReference type="Gene3D" id="3.40.50.300">
    <property type="entry name" value="P-loop containing nucleotide triphosphate hydrolases"/>
    <property type="match status" value="1"/>
</dbReference>
<evidence type="ECO:0000256" key="5">
    <source>
        <dbReference type="ARBA" id="ARBA00023163"/>
    </source>
</evidence>
<dbReference type="Pfam" id="PF02954">
    <property type="entry name" value="HTH_8"/>
    <property type="match status" value="1"/>
</dbReference>
<keyword evidence="4" id="KW-0238">DNA-binding</keyword>
<keyword evidence="3" id="KW-0805">Transcription regulation</keyword>
<dbReference type="InterPro" id="IPR002078">
    <property type="entry name" value="Sigma_54_int"/>
</dbReference>
<dbReference type="InterPro" id="IPR058031">
    <property type="entry name" value="AAA_lid_NorR"/>
</dbReference>
<dbReference type="InterPro" id="IPR029016">
    <property type="entry name" value="GAF-like_dom_sf"/>
</dbReference>
<reference evidence="8" key="1">
    <citation type="submission" date="2023-07" db="EMBL/GenBank/DDBJ databases">
        <title>Molecular identification of indigenous halophilic bacteria isolated from red sea cost, biodegradation of synthetic dyes and assessment of degraded metabolite toxicity.</title>
        <authorList>
            <person name="Chaieb K."/>
            <person name="Altayb H.N."/>
        </authorList>
    </citation>
    <scope>NUCLEOTIDE SEQUENCE [LARGE SCALE GENOMIC DNA]</scope>
    <source>
        <strain evidence="8">K20</strain>
    </source>
</reference>
<evidence type="ECO:0000313" key="7">
    <source>
        <dbReference type="EMBL" id="MCA2017378.1"/>
    </source>
</evidence>
<dbReference type="RefSeq" id="WP_225251121.1">
    <property type="nucleotide sequence ID" value="NZ_JAIWIU010000104.1"/>
</dbReference>
<dbReference type="PANTHER" id="PTHR32071">
    <property type="entry name" value="TRANSCRIPTIONAL REGULATORY PROTEIN"/>
    <property type="match status" value="1"/>
</dbReference>
<keyword evidence="2" id="KW-0067">ATP-binding</keyword>
<dbReference type="PROSITE" id="PS00676">
    <property type="entry name" value="SIGMA54_INTERACT_2"/>
    <property type="match status" value="1"/>
</dbReference>
<dbReference type="Gene3D" id="1.10.8.60">
    <property type="match status" value="1"/>
</dbReference>
<evidence type="ECO:0000256" key="4">
    <source>
        <dbReference type="ARBA" id="ARBA00023125"/>
    </source>
</evidence>
<dbReference type="InterPro" id="IPR009057">
    <property type="entry name" value="Homeodomain-like_sf"/>
</dbReference>
<dbReference type="PROSITE" id="PS00688">
    <property type="entry name" value="SIGMA54_INTERACT_3"/>
    <property type="match status" value="1"/>
</dbReference>
<comment type="caution">
    <text evidence="7">The sequence shown here is derived from an EMBL/GenBank/DDBJ whole genome shotgun (WGS) entry which is preliminary data.</text>
</comment>
<dbReference type="Proteomes" id="UP001199044">
    <property type="component" value="Unassembled WGS sequence"/>
</dbReference>
<dbReference type="Pfam" id="PF01590">
    <property type="entry name" value="GAF"/>
    <property type="match status" value="1"/>
</dbReference>
<dbReference type="PRINTS" id="PR01590">
    <property type="entry name" value="HTHFIS"/>
</dbReference>
<evidence type="ECO:0000256" key="1">
    <source>
        <dbReference type="ARBA" id="ARBA00022741"/>
    </source>
</evidence>
<dbReference type="SMART" id="SM00382">
    <property type="entry name" value="AAA"/>
    <property type="match status" value="1"/>
</dbReference>
<accession>A0ABS7YNY2</accession>
<dbReference type="PROSITE" id="PS50045">
    <property type="entry name" value="SIGMA54_INTERACT_4"/>
    <property type="match status" value="1"/>
</dbReference>
<name>A0ABS7YNY2_9VIBR</name>
<sequence length="584" mass="65363">MQIQPNNKDWLSSSWERSKEAGLIQRRLPDAIRLPNYELKERQWRATTMIEAVEQFVLPLFNQICSHTDSRLILTDADGVILSSWGQSHFREQLLQIALDSGCCWQEKLKGTNAIGTALIESRPISVIGEQHYIRQHQFISCSASPIQDYQGTTVGILDITSEQQKHDITLQVLVQNMVQLIENHLISSLPNGVTRIDLALDPTLIHSGWQGIVIADQDGKVMAYNPIATHLLEQKHLLGVDLDQVIEQVPRRVIYESHTMNNNAPKVRGKTPVSSTHLHFGDASVEKAWQQATKLLNHDIPILLMGETGVGKGEFVKALHQHSNAKQPLISVNCAALASELIESELFGYAPGAFTGASNKGYAGKIRAADNGILFLDEIGDMPLEAQSRLLQVLQDKVVVPVGCTKEYPVHLQIIAATHQSLEKAVEAGTFRQDLYYRLNGLVLTLPALRERSDRSALITELHRKYRKCTQTISTQLHKKLELYSWPGNLRELDNVMKVACLLASEENELKLEHLPTNVVHLLKPNHDQLNSVPPAQTLRHTLDNQLIETFHAHHGNVSQTAKQLGISRNTLYRKLRAIGLLA</sequence>
<dbReference type="EMBL" id="JAIWIU010000104">
    <property type="protein sequence ID" value="MCA2017378.1"/>
    <property type="molecule type" value="Genomic_DNA"/>
</dbReference>
<gene>
    <name evidence="7" type="ORF">LDJ79_14735</name>
</gene>
<keyword evidence="5" id="KW-0804">Transcription</keyword>
<organism evidence="7 8">
    <name type="scientific">Vibrio tritonius</name>
    <dbReference type="NCBI Taxonomy" id="1435069"/>
    <lineage>
        <taxon>Bacteria</taxon>
        <taxon>Pseudomonadati</taxon>
        <taxon>Pseudomonadota</taxon>
        <taxon>Gammaproteobacteria</taxon>
        <taxon>Vibrionales</taxon>
        <taxon>Vibrionaceae</taxon>
        <taxon>Vibrio</taxon>
    </lineage>
</organism>
<dbReference type="SUPFAM" id="SSF52540">
    <property type="entry name" value="P-loop containing nucleoside triphosphate hydrolases"/>
    <property type="match status" value="1"/>
</dbReference>
<dbReference type="CDD" id="cd00009">
    <property type="entry name" value="AAA"/>
    <property type="match status" value="1"/>
</dbReference>
<evidence type="ECO:0000259" key="6">
    <source>
        <dbReference type="PROSITE" id="PS50045"/>
    </source>
</evidence>
<evidence type="ECO:0000256" key="3">
    <source>
        <dbReference type="ARBA" id="ARBA00023015"/>
    </source>
</evidence>
<feature type="domain" description="Sigma-54 factor interaction" evidence="6">
    <location>
        <begin position="279"/>
        <end position="503"/>
    </location>
</feature>
<keyword evidence="1" id="KW-0547">Nucleotide-binding</keyword>
<dbReference type="InterPro" id="IPR027417">
    <property type="entry name" value="P-loop_NTPase"/>
</dbReference>